<name>A0A0U3P1R7_9HYPH</name>
<dbReference type="eggNOG" id="COG5451">
    <property type="taxonomic scope" value="Bacteria"/>
</dbReference>
<organism evidence="2 3">
    <name type="scientific">Pannonibacter phragmitetus</name>
    <dbReference type="NCBI Taxonomy" id="121719"/>
    <lineage>
        <taxon>Bacteria</taxon>
        <taxon>Pseudomonadati</taxon>
        <taxon>Pseudomonadota</taxon>
        <taxon>Alphaproteobacteria</taxon>
        <taxon>Hyphomicrobiales</taxon>
        <taxon>Stappiaceae</taxon>
        <taxon>Pannonibacter</taxon>
    </lineage>
</organism>
<evidence type="ECO:0000313" key="3">
    <source>
        <dbReference type="Proteomes" id="UP000064921"/>
    </source>
</evidence>
<sequence length="140" mass="15776">MDSSTHTSARRRMTIRALAGLAAAVLMLAALPVRAQDPLSEAPYERQLLRLSEILGALHFLRPLCGRDDAPSWRERMEDLLAAEMQGEVRKRRHIERFNLGYRGFSSVYQSCTPAARAAMNAYVQEGEKLSRDVAARYAR</sequence>
<accession>A0A0U3P1R7</accession>
<dbReference type="STRING" id="121719.APZ00_00715"/>
<proteinExistence type="predicted"/>
<dbReference type="KEGG" id="pphr:APZ00_00715"/>
<evidence type="ECO:0008006" key="4">
    <source>
        <dbReference type="Google" id="ProtNLM"/>
    </source>
</evidence>
<dbReference type="Pfam" id="PF09539">
    <property type="entry name" value="DUF2385"/>
    <property type="match status" value="1"/>
</dbReference>
<dbReference type="InterPro" id="IPR012645">
    <property type="entry name" value="CHP02301"/>
</dbReference>
<dbReference type="RefSeq" id="WP_058897775.1">
    <property type="nucleotide sequence ID" value="NZ_CP013068.1"/>
</dbReference>
<dbReference type="Proteomes" id="UP000064921">
    <property type="component" value="Chromosome"/>
</dbReference>
<dbReference type="AlphaFoldDB" id="A0A0U3P1R7"/>
<keyword evidence="3" id="KW-1185">Reference proteome</keyword>
<evidence type="ECO:0000256" key="1">
    <source>
        <dbReference type="SAM" id="SignalP"/>
    </source>
</evidence>
<feature type="signal peptide" evidence="1">
    <location>
        <begin position="1"/>
        <end position="35"/>
    </location>
</feature>
<feature type="chain" id="PRO_5006842713" description="TIGR02301 family protein" evidence="1">
    <location>
        <begin position="36"/>
        <end position="140"/>
    </location>
</feature>
<keyword evidence="1" id="KW-0732">Signal</keyword>
<reference evidence="2 3" key="1">
    <citation type="submission" date="2015-10" db="EMBL/GenBank/DDBJ databases">
        <title>The world's first case of liver abscess caused by Pannonibacter phragmitetus.</title>
        <authorList>
            <person name="Ming D."/>
            <person name="Wang M."/>
            <person name="Zhou Y."/>
            <person name="Jiang T."/>
            <person name="Hu S."/>
        </authorList>
    </citation>
    <scope>NUCLEOTIDE SEQUENCE [LARGE SCALE GENOMIC DNA]</scope>
    <source>
        <strain evidence="2 3">31801</strain>
    </source>
</reference>
<gene>
    <name evidence="2" type="ORF">APZ00_00715</name>
</gene>
<evidence type="ECO:0000313" key="2">
    <source>
        <dbReference type="EMBL" id="ALV25781.1"/>
    </source>
</evidence>
<dbReference type="EMBL" id="CP013068">
    <property type="protein sequence ID" value="ALV25781.1"/>
    <property type="molecule type" value="Genomic_DNA"/>
</dbReference>
<dbReference type="NCBIfam" id="TIGR02301">
    <property type="entry name" value="TIGR02301 family protein"/>
    <property type="match status" value="1"/>
</dbReference>
<protein>
    <recommendedName>
        <fullName evidence="4">TIGR02301 family protein</fullName>
    </recommendedName>
</protein>